<comment type="caution">
    <text evidence="12">The sequence shown here is derived from an EMBL/GenBank/DDBJ whole genome shotgun (WGS) entry which is preliminary data.</text>
</comment>
<dbReference type="PANTHER" id="PTHR13589">
    <property type="entry name" value="CREB-REGULATED TRANSCRIPTION COACTIVATOR"/>
    <property type="match status" value="1"/>
</dbReference>
<feature type="compositionally biased region" description="Polar residues" evidence="10">
    <location>
        <begin position="305"/>
        <end position="321"/>
    </location>
</feature>
<dbReference type="EMBL" id="CAJNOR010001027">
    <property type="protein sequence ID" value="CAF1059568.1"/>
    <property type="molecule type" value="Genomic_DNA"/>
</dbReference>
<dbReference type="Proteomes" id="UP000663828">
    <property type="component" value="Unassembled WGS sequence"/>
</dbReference>
<keyword evidence="8" id="KW-0804">Transcription</keyword>
<feature type="region of interest" description="Disordered" evidence="10">
    <location>
        <begin position="203"/>
        <end position="243"/>
    </location>
</feature>
<feature type="compositionally biased region" description="Polar residues" evidence="10">
    <location>
        <begin position="65"/>
        <end position="83"/>
    </location>
</feature>
<feature type="compositionally biased region" description="Low complexity" evidence="10">
    <location>
        <begin position="392"/>
        <end position="406"/>
    </location>
</feature>
<protein>
    <recommendedName>
        <fullName evidence="11">Transducer of regulated CREB activity N-terminal domain-containing protein</fullName>
    </recommendedName>
</protein>
<evidence type="ECO:0000313" key="12">
    <source>
        <dbReference type="EMBL" id="CAF1059568.1"/>
    </source>
</evidence>
<dbReference type="GO" id="GO:0051289">
    <property type="term" value="P:protein homotetramerization"/>
    <property type="evidence" value="ECO:0007669"/>
    <property type="project" value="InterPro"/>
</dbReference>
<feature type="region of interest" description="Disordered" evidence="10">
    <location>
        <begin position="390"/>
        <end position="421"/>
    </location>
</feature>
<keyword evidence="9" id="KW-0539">Nucleus</keyword>
<feature type="compositionally biased region" description="Polar residues" evidence="10">
    <location>
        <begin position="366"/>
        <end position="375"/>
    </location>
</feature>
<accession>A0A814L392</accession>
<reference evidence="12" key="1">
    <citation type="submission" date="2021-02" db="EMBL/GenBank/DDBJ databases">
        <authorList>
            <person name="Nowell W R."/>
        </authorList>
    </citation>
    <scope>NUCLEOTIDE SEQUENCE</scope>
</reference>
<feature type="compositionally biased region" description="Low complexity" evidence="10">
    <location>
        <begin position="270"/>
        <end position="283"/>
    </location>
</feature>
<evidence type="ECO:0000256" key="2">
    <source>
        <dbReference type="ARBA" id="ARBA00004496"/>
    </source>
</evidence>
<evidence type="ECO:0000256" key="4">
    <source>
        <dbReference type="ARBA" id="ARBA00022490"/>
    </source>
</evidence>
<keyword evidence="7" id="KW-0010">Activator</keyword>
<evidence type="ECO:0000256" key="10">
    <source>
        <dbReference type="SAM" id="MobiDB-lite"/>
    </source>
</evidence>
<dbReference type="InterPro" id="IPR024783">
    <property type="entry name" value="TORC_N"/>
</dbReference>
<evidence type="ECO:0000256" key="3">
    <source>
        <dbReference type="ARBA" id="ARBA00007167"/>
    </source>
</evidence>
<dbReference type="GO" id="GO:0008140">
    <property type="term" value="F:cAMP response element binding protein binding"/>
    <property type="evidence" value="ECO:0007669"/>
    <property type="project" value="InterPro"/>
</dbReference>
<feature type="compositionally biased region" description="Low complexity" evidence="10">
    <location>
        <begin position="207"/>
        <end position="217"/>
    </location>
</feature>
<keyword evidence="6" id="KW-0805">Transcription regulation</keyword>
<feature type="compositionally biased region" description="Basic and acidic residues" evidence="10">
    <location>
        <begin position="34"/>
        <end position="58"/>
    </location>
</feature>
<dbReference type="GO" id="GO:0005737">
    <property type="term" value="C:cytoplasm"/>
    <property type="evidence" value="ECO:0007669"/>
    <property type="project" value="UniProtKB-SubCell"/>
</dbReference>
<feature type="region of interest" description="Disordered" evidence="10">
    <location>
        <begin position="256"/>
        <end position="375"/>
    </location>
</feature>
<evidence type="ECO:0000256" key="1">
    <source>
        <dbReference type="ARBA" id="ARBA00004123"/>
    </source>
</evidence>
<organism evidence="12 13">
    <name type="scientific">Adineta ricciae</name>
    <name type="common">Rotifer</name>
    <dbReference type="NCBI Taxonomy" id="249248"/>
    <lineage>
        <taxon>Eukaryota</taxon>
        <taxon>Metazoa</taxon>
        <taxon>Spiralia</taxon>
        <taxon>Gnathifera</taxon>
        <taxon>Rotifera</taxon>
        <taxon>Eurotatoria</taxon>
        <taxon>Bdelloidea</taxon>
        <taxon>Adinetida</taxon>
        <taxon>Adinetidae</taxon>
        <taxon>Adineta</taxon>
    </lineage>
</organism>
<comment type="similarity">
    <text evidence="3">Belongs to the TORC family.</text>
</comment>
<feature type="compositionally biased region" description="Polar residues" evidence="10">
    <location>
        <begin position="256"/>
        <end position="265"/>
    </location>
</feature>
<gene>
    <name evidence="12" type="ORF">XAT740_LOCUS16211</name>
</gene>
<dbReference type="AlphaFoldDB" id="A0A814L392"/>
<evidence type="ECO:0000256" key="7">
    <source>
        <dbReference type="ARBA" id="ARBA00023159"/>
    </source>
</evidence>
<dbReference type="GO" id="GO:0005634">
    <property type="term" value="C:nucleus"/>
    <property type="evidence" value="ECO:0007669"/>
    <property type="project" value="UniProtKB-SubCell"/>
</dbReference>
<dbReference type="GO" id="GO:0045944">
    <property type="term" value="P:positive regulation of transcription by RNA polymerase II"/>
    <property type="evidence" value="ECO:0007669"/>
    <property type="project" value="TreeGrafter"/>
</dbReference>
<dbReference type="Pfam" id="PF12884">
    <property type="entry name" value="TORC_N"/>
    <property type="match status" value="1"/>
</dbReference>
<feature type="compositionally biased region" description="Polar residues" evidence="10">
    <location>
        <begin position="407"/>
        <end position="420"/>
    </location>
</feature>
<sequence length="527" mass="59366">MSSPRKFAEKIALLQQKQAEDDAAFNTILYEVEAAKQKADRGSSTKTKLDVPTRKYEIPNRVNHSDNNNYTNQPIKTENNNGSDRLLQPPENPQWRRTHSDSSLHHAMMPAVVAHYHAQVDNHDNNQRIDFDINDVKLEPPHYGNQATYQQFHHAQMPMNHYYDLNNNNYPHDQTNMFYSSGQQPIAPSTINNQQHSLLGPRFSGGNVNPNVLMLPPNQHPRSGGSLPDLRNENVFSNATNNHSHNHYQQSFFTTAPASHSTNNDDLYALGPQQQLPSQSGPLKTSPSIRRRHSPIGDGKAASPRRQNSPSPDVSSIQQNHYRAEPQSPPSLSSYSPQNSPHLLASPANELSPFSPQQQQQQQQQSTDSPQHYFSLPNQFDQITLDNKFYTQQQQQQQQSPPSKQQNHSLPTTPGVSNNFAPRDFYTSFIDDMTPPYVHNQSPGSMSNNGNQKSPTIPNIILTGNYILHVDSSKLDLSKELNNDFSLAFDHLIDATDLQLPADDFLLNGADLSLDSNLCDDTFRMER</sequence>
<keyword evidence="13" id="KW-1185">Reference proteome</keyword>
<feature type="domain" description="Transducer of regulated CREB activity N-terminal" evidence="11">
    <location>
        <begin position="4"/>
        <end position="53"/>
    </location>
</feature>
<name>A0A814L392_ADIRI</name>
<feature type="region of interest" description="Disordered" evidence="10">
    <location>
        <begin position="34"/>
        <end position="100"/>
    </location>
</feature>
<feature type="compositionally biased region" description="Low complexity" evidence="10">
    <location>
        <begin position="330"/>
        <end position="341"/>
    </location>
</feature>
<comment type="subcellular location">
    <subcellularLocation>
        <location evidence="2">Cytoplasm</location>
    </subcellularLocation>
    <subcellularLocation>
        <location evidence="1">Nucleus</location>
    </subcellularLocation>
</comment>
<evidence type="ECO:0000256" key="5">
    <source>
        <dbReference type="ARBA" id="ARBA00022553"/>
    </source>
</evidence>
<dbReference type="PANTHER" id="PTHR13589:SF15">
    <property type="entry name" value="CREB-REGULATED TRANSCRIPTION COACTIVATOR, ISOFORM B"/>
    <property type="match status" value="1"/>
</dbReference>
<evidence type="ECO:0000259" key="11">
    <source>
        <dbReference type="Pfam" id="PF12884"/>
    </source>
</evidence>
<evidence type="ECO:0000313" key="13">
    <source>
        <dbReference type="Proteomes" id="UP000663828"/>
    </source>
</evidence>
<evidence type="ECO:0000256" key="6">
    <source>
        <dbReference type="ARBA" id="ARBA00023015"/>
    </source>
</evidence>
<proteinExistence type="inferred from homology"/>
<keyword evidence="5" id="KW-0597">Phosphoprotein</keyword>
<dbReference type="InterPro" id="IPR024786">
    <property type="entry name" value="TORC"/>
</dbReference>
<evidence type="ECO:0000256" key="8">
    <source>
        <dbReference type="ARBA" id="ARBA00023163"/>
    </source>
</evidence>
<keyword evidence="4" id="KW-0963">Cytoplasm</keyword>
<feature type="compositionally biased region" description="Polar residues" evidence="10">
    <location>
        <begin position="234"/>
        <end position="243"/>
    </location>
</feature>
<evidence type="ECO:0000256" key="9">
    <source>
        <dbReference type="ARBA" id="ARBA00023242"/>
    </source>
</evidence>